<dbReference type="InterPro" id="IPR040198">
    <property type="entry name" value="Fido_containing"/>
</dbReference>
<dbReference type="SUPFAM" id="SSF46785">
    <property type="entry name" value="Winged helix' DNA-binding domain"/>
    <property type="match status" value="1"/>
</dbReference>
<sequence>MAIKVPTRGTSPWAVAWEDTEWAAPADRSMSRRQQLASRGPYRSAIPPFIAELSLSLEAEVATEATEASMELVRFDAEISRSLGGNEAEVSPLSAVLLRTESASSSQIEQITAGARALALATLGESTGPNAALVAANVQAMRRAIALSDGITAAGIVEVQEILLHDGSPAHAGAFRGGPVWIGGRGSTPHTATFVAPRAERVPELIEDLVAFIHRTDIDPLVQTAVAHAQFETIHPFSDGNGRTGRALAHAMLRQYGVTRRMTVPVSAGLLASVESYYEALGSYRQGDLNPIVAEFAEATFVACANGRLLVRELEELLAEWTDRVTARSDAAVWKALPVVISQPAVTVQYLAGHLGVSAPAAQHAVDQMVDAGILVPVGNRKRNRVWTANAAVRLLDDFAERAGRRRHGG</sequence>
<accession>A0ABQ2M5H2</accession>
<gene>
    <name evidence="2" type="ORF">GCM10010977_23840</name>
</gene>
<evidence type="ECO:0000313" key="2">
    <source>
        <dbReference type="EMBL" id="GGO47188.1"/>
    </source>
</evidence>
<feature type="domain" description="Fido" evidence="1">
    <location>
        <begin position="151"/>
        <end position="298"/>
    </location>
</feature>
<dbReference type="PANTHER" id="PTHR13504:SF38">
    <property type="entry name" value="FIDO DOMAIN-CONTAINING PROTEIN"/>
    <property type="match status" value="1"/>
</dbReference>
<evidence type="ECO:0000259" key="1">
    <source>
        <dbReference type="PROSITE" id="PS51459"/>
    </source>
</evidence>
<organism evidence="2 3">
    <name type="scientific">Citricoccus zhacaiensis</name>
    <dbReference type="NCBI Taxonomy" id="489142"/>
    <lineage>
        <taxon>Bacteria</taxon>
        <taxon>Bacillati</taxon>
        <taxon>Actinomycetota</taxon>
        <taxon>Actinomycetes</taxon>
        <taxon>Micrococcales</taxon>
        <taxon>Micrococcaceae</taxon>
        <taxon>Citricoccus</taxon>
    </lineage>
</organism>
<dbReference type="Pfam" id="PF02661">
    <property type="entry name" value="Fic"/>
    <property type="match status" value="1"/>
</dbReference>
<name>A0ABQ2M5H2_9MICC</name>
<dbReference type="InterPro" id="IPR003812">
    <property type="entry name" value="Fido"/>
</dbReference>
<dbReference type="InterPro" id="IPR036390">
    <property type="entry name" value="WH_DNA-bd_sf"/>
</dbReference>
<dbReference type="InterPro" id="IPR036597">
    <property type="entry name" value="Fido-like_dom_sf"/>
</dbReference>
<evidence type="ECO:0000313" key="3">
    <source>
        <dbReference type="Proteomes" id="UP000642509"/>
    </source>
</evidence>
<dbReference type="Proteomes" id="UP000642509">
    <property type="component" value="Unassembled WGS sequence"/>
</dbReference>
<dbReference type="Gene3D" id="1.10.3290.10">
    <property type="entry name" value="Fido-like domain"/>
    <property type="match status" value="1"/>
</dbReference>
<protein>
    <submittedName>
        <fullName evidence="2">Fic family protein</fullName>
    </submittedName>
</protein>
<dbReference type="PROSITE" id="PS51459">
    <property type="entry name" value="FIDO"/>
    <property type="match status" value="1"/>
</dbReference>
<comment type="caution">
    <text evidence="2">The sequence shown here is derived from an EMBL/GenBank/DDBJ whole genome shotgun (WGS) entry which is preliminary data.</text>
</comment>
<dbReference type="SUPFAM" id="SSF140931">
    <property type="entry name" value="Fic-like"/>
    <property type="match status" value="1"/>
</dbReference>
<dbReference type="PANTHER" id="PTHR13504">
    <property type="entry name" value="FIDO DOMAIN-CONTAINING PROTEIN DDB_G0283145"/>
    <property type="match status" value="1"/>
</dbReference>
<reference evidence="3" key="1">
    <citation type="journal article" date="2019" name="Int. J. Syst. Evol. Microbiol.">
        <title>The Global Catalogue of Microorganisms (GCM) 10K type strain sequencing project: providing services to taxonomists for standard genome sequencing and annotation.</title>
        <authorList>
            <consortium name="The Broad Institute Genomics Platform"/>
            <consortium name="The Broad Institute Genome Sequencing Center for Infectious Disease"/>
            <person name="Wu L."/>
            <person name="Ma J."/>
        </authorList>
    </citation>
    <scope>NUCLEOTIDE SEQUENCE [LARGE SCALE GENOMIC DNA]</scope>
    <source>
        <strain evidence="3">CGMCC 1.7064</strain>
    </source>
</reference>
<dbReference type="EMBL" id="BMLQ01000007">
    <property type="protein sequence ID" value="GGO47188.1"/>
    <property type="molecule type" value="Genomic_DNA"/>
</dbReference>
<keyword evidence="3" id="KW-1185">Reference proteome</keyword>
<proteinExistence type="predicted"/>